<sequence length="514" mass="55324">MRIRSPRSLVVATALSLGAALLATPLVTSAVAGAAETSAPTQFRAEPIDWGRCKDAFLRQSGAKCGLLTVPLDHAVPDGPTIQLAVSRVAHKGSTYRGVMFTNPGGPGGAGTYLAAYGQFVPGKVGRSYDWIGVDPRGVGDSRPALSCDKRIAEIGTRPSYYPTTDAILQAWLTKSEHYAADCGASASAALLPHMKTTDTVADFEVLRAALGAEKASFYGFSYGTYLAQVYATLHPDRIDKLVLDGVIDPRGIWFDSQQEQNRAFEKAMGQFWRWTARAHRTYRLGSTGAKVEKTYYRIVKKLTKKPVNGVSGPEVADLTLSAGYGRYSWPDVASMLSEVVTKGTARKLRKEYTSSYPTVRDGDNGYAAYLATVCTDAPWPTDLDALLADYTRQDRTRHFLAWPNAWYNGPCRTWPASPGTPVDIAASDQQALLISETFDGATPFAGALDVRRRWRGASLIEGVGGTTHAGSLSGVGCVDNRIASYLATGKLPKRRSGDRSDVRCPAIPAPNPG</sequence>
<dbReference type="InterPro" id="IPR051601">
    <property type="entry name" value="Serine_prot/Carboxylest_S33"/>
</dbReference>
<feature type="domain" description="Peptidase S33 tripeptidyl aminopeptidase-like C-terminal" evidence="7">
    <location>
        <begin position="403"/>
        <end position="495"/>
    </location>
</feature>
<dbReference type="InterPro" id="IPR013595">
    <property type="entry name" value="Pept_S33_TAP-like_C"/>
</dbReference>
<dbReference type="Gene3D" id="3.40.50.1820">
    <property type="entry name" value="alpha/beta hydrolase"/>
    <property type="match status" value="1"/>
</dbReference>
<evidence type="ECO:0000256" key="1">
    <source>
        <dbReference type="ARBA" id="ARBA00010088"/>
    </source>
</evidence>
<feature type="signal peptide" evidence="5">
    <location>
        <begin position="1"/>
        <end position="34"/>
    </location>
</feature>
<dbReference type="InterPro" id="IPR029058">
    <property type="entry name" value="AB_hydrolase_fold"/>
</dbReference>
<organism evidence="8 9">
    <name type="scientific">Nocardioides exalbidus</name>
    <dbReference type="NCBI Taxonomy" id="402596"/>
    <lineage>
        <taxon>Bacteria</taxon>
        <taxon>Bacillati</taxon>
        <taxon>Actinomycetota</taxon>
        <taxon>Actinomycetes</taxon>
        <taxon>Propionibacteriales</taxon>
        <taxon>Nocardioidaceae</taxon>
        <taxon>Nocardioides</taxon>
    </lineage>
</organism>
<dbReference type="Proteomes" id="UP000198742">
    <property type="component" value="Unassembled WGS sequence"/>
</dbReference>
<proteinExistence type="inferred from homology"/>
<evidence type="ECO:0000256" key="2">
    <source>
        <dbReference type="ARBA" id="ARBA00022729"/>
    </source>
</evidence>
<gene>
    <name evidence="8" type="ORF">SAMN04489844_3105</name>
</gene>
<dbReference type="RefSeq" id="WP_090969957.1">
    <property type="nucleotide sequence ID" value="NZ_FNRT01000002.1"/>
</dbReference>
<dbReference type="EMBL" id="FNRT01000002">
    <property type="protein sequence ID" value="SEC84586.1"/>
    <property type="molecule type" value="Genomic_DNA"/>
</dbReference>
<name>A0A1H4VU43_9ACTN</name>
<dbReference type="AlphaFoldDB" id="A0A1H4VU43"/>
<evidence type="ECO:0000259" key="6">
    <source>
        <dbReference type="Pfam" id="PF00561"/>
    </source>
</evidence>
<evidence type="ECO:0000313" key="9">
    <source>
        <dbReference type="Proteomes" id="UP000198742"/>
    </source>
</evidence>
<dbReference type="PANTHER" id="PTHR43248">
    <property type="entry name" value="2-SUCCINYL-6-HYDROXY-2,4-CYCLOHEXADIENE-1-CARBOXYLATE SYNTHASE"/>
    <property type="match status" value="1"/>
</dbReference>
<dbReference type="PANTHER" id="PTHR43248:SF29">
    <property type="entry name" value="TRIPEPTIDYL AMINOPEPTIDASE"/>
    <property type="match status" value="1"/>
</dbReference>
<feature type="region of interest" description="Disordered" evidence="4">
    <location>
        <begin position="493"/>
        <end position="514"/>
    </location>
</feature>
<keyword evidence="2 5" id="KW-0732">Signal</keyword>
<evidence type="ECO:0000259" key="7">
    <source>
        <dbReference type="Pfam" id="PF08386"/>
    </source>
</evidence>
<feature type="domain" description="AB hydrolase-1" evidence="6">
    <location>
        <begin position="107"/>
        <end position="281"/>
    </location>
</feature>
<dbReference type="SUPFAM" id="SSF53474">
    <property type="entry name" value="alpha/beta-Hydrolases"/>
    <property type="match status" value="1"/>
</dbReference>
<dbReference type="Pfam" id="PF08386">
    <property type="entry name" value="Abhydrolase_4"/>
    <property type="match status" value="1"/>
</dbReference>
<dbReference type="Pfam" id="PF00561">
    <property type="entry name" value="Abhydrolase_1"/>
    <property type="match status" value="1"/>
</dbReference>
<dbReference type="STRING" id="402596.SAMN04489844_3105"/>
<feature type="chain" id="PRO_5011633654" evidence="5">
    <location>
        <begin position="35"/>
        <end position="514"/>
    </location>
</feature>
<comment type="similarity">
    <text evidence="1">Belongs to the peptidase S33 family.</text>
</comment>
<reference evidence="9" key="1">
    <citation type="submission" date="2016-10" db="EMBL/GenBank/DDBJ databases">
        <authorList>
            <person name="Varghese N."/>
            <person name="Submissions S."/>
        </authorList>
    </citation>
    <scope>NUCLEOTIDE SEQUENCE [LARGE SCALE GENOMIC DNA]</scope>
    <source>
        <strain evidence="9">DSM 22017</strain>
    </source>
</reference>
<evidence type="ECO:0000256" key="3">
    <source>
        <dbReference type="ARBA" id="ARBA00022801"/>
    </source>
</evidence>
<evidence type="ECO:0000256" key="5">
    <source>
        <dbReference type="SAM" id="SignalP"/>
    </source>
</evidence>
<dbReference type="GO" id="GO:0016787">
    <property type="term" value="F:hydrolase activity"/>
    <property type="evidence" value="ECO:0007669"/>
    <property type="project" value="UniProtKB-KW"/>
</dbReference>
<accession>A0A1H4VU43</accession>
<keyword evidence="3" id="KW-0378">Hydrolase</keyword>
<evidence type="ECO:0000313" key="8">
    <source>
        <dbReference type="EMBL" id="SEC84586.1"/>
    </source>
</evidence>
<protein>
    <submittedName>
        <fullName evidence="8">TAP-like protein</fullName>
    </submittedName>
</protein>
<evidence type="ECO:0000256" key="4">
    <source>
        <dbReference type="SAM" id="MobiDB-lite"/>
    </source>
</evidence>
<dbReference type="OrthoDB" id="3930934at2"/>
<dbReference type="InterPro" id="IPR000073">
    <property type="entry name" value="AB_hydrolase_1"/>
</dbReference>
<keyword evidence="9" id="KW-1185">Reference proteome</keyword>